<gene>
    <name evidence="2" type="ORF">AAV32_09685</name>
</gene>
<name>A0A171KSG7_9BURK</name>
<accession>A0A171KSG7</accession>
<evidence type="ECO:0000313" key="3">
    <source>
        <dbReference type="Proteomes" id="UP000078084"/>
    </source>
</evidence>
<comment type="caution">
    <text evidence="2">The sequence shown here is derived from an EMBL/GenBank/DDBJ whole genome shotgun (WGS) entry which is preliminary data.</text>
</comment>
<feature type="region of interest" description="Disordered" evidence="1">
    <location>
        <begin position="375"/>
        <end position="415"/>
    </location>
</feature>
<evidence type="ECO:0000313" key="2">
    <source>
        <dbReference type="EMBL" id="KKO71834.1"/>
    </source>
</evidence>
<dbReference type="Proteomes" id="UP000078084">
    <property type="component" value="Unassembled WGS sequence"/>
</dbReference>
<dbReference type="Pfam" id="PF04860">
    <property type="entry name" value="Phage_portal"/>
    <property type="match status" value="1"/>
</dbReference>
<proteinExistence type="predicted"/>
<sequence length="415" mass="45945">MGFFNFFRRSSASEDSVRPNAQAPGIQFDGLNDPALLEYIRSGVMGDLSPGSNSLRNMAILRCAMLISNSIGMLPLNLMKQGDERIPAKGHPAYRLLKRKPNGWQTPMEFKALLQLHALIHGNGYARIVWSLNRPIALIPMDPLSTTPRLDGFSMVYQYTTPEGTQIDLPAKEVLHLRDISLDGIKGTSRIKLASGAIDLAKQAEEAAKRVFRTGVMAGGAIEVAKELSENAYTRLKQSISNEVSGSENAGKWFLLEDGAKANKFAVTSADAQQIENRNHQIEEVARLFGVPRPLLMMDDTSWGSGIEQLAIFFIQYTLAPWFVAWEQALARSLLSEAEMESHSWKYNERALMRGTLKDQADFFAKAMGAGGQAPWMTQNEVRDLSDLPRSNDPNADKLRNPMTQKDSGDGKAKD</sequence>
<evidence type="ECO:0000256" key="1">
    <source>
        <dbReference type="SAM" id="MobiDB-lite"/>
    </source>
</evidence>
<dbReference type="NCBIfam" id="TIGR01537">
    <property type="entry name" value="portal_HK97"/>
    <property type="match status" value="1"/>
</dbReference>
<organism evidence="2 3">
    <name type="scientific">Kerstersia gyiorum</name>
    <dbReference type="NCBI Taxonomy" id="206506"/>
    <lineage>
        <taxon>Bacteria</taxon>
        <taxon>Pseudomonadati</taxon>
        <taxon>Pseudomonadota</taxon>
        <taxon>Betaproteobacteria</taxon>
        <taxon>Burkholderiales</taxon>
        <taxon>Alcaligenaceae</taxon>
        <taxon>Kerstersia</taxon>
    </lineage>
</organism>
<dbReference type="EMBL" id="LBNE01000005">
    <property type="protein sequence ID" value="KKO71834.1"/>
    <property type="molecule type" value="Genomic_DNA"/>
</dbReference>
<dbReference type="RefSeq" id="WP_068370891.1">
    <property type="nucleotide sequence ID" value="NZ_LBNE01000005.1"/>
</dbReference>
<protein>
    <submittedName>
        <fullName evidence="2">Portal protein</fullName>
    </submittedName>
</protein>
<dbReference type="STRING" id="206506.AAV32_09685"/>
<dbReference type="InterPro" id="IPR006944">
    <property type="entry name" value="Phage/GTA_portal"/>
</dbReference>
<keyword evidence="3" id="KW-1185">Reference proteome</keyword>
<dbReference type="InterPro" id="IPR006427">
    <property type="entry name" value="Portal_HK97"/>
</dbReference>
<reference evidence="2 3" key="1">
    <citation type="submission" date="2015-04" db="EMBL/GenBank/DDBJ databases">
        <title>Genome sequence of Kerstersia gyiorum CG1.</title>
        <authorList>
            <person name="Greninger A.L."/>
            <person name="Kozyreva V."/>
            <person name="Chaturvedi V."/>
        </authorList>
    </citation>
    <scope>NUCLEOTIDE SEQUENCE [LARGE SCALE GENOMIC DNA]</scope>
    <source>
        <strain evidence="2 3">CG1</strain>
    </source>
</reference>
<dbReference type="PATRIC" id="fig|206506.3.peg.2075"/>
<dbReference type="AlphaFoldDB" id="A0A171KSG7"/>